<sequence length="207" mass="22742">MSDRNTAQTVAETTDSNVPGTPAVEPPALGTRFLYEDVVPHASRHRNRYLVQEDPPPITQLRNSSSLAQDLASQPSITQSSASRNQVTSQPSSHQPSPVTQAPDNNDDPVLTPLSLWTTFLSYASLPCILAAVFHDARPLFLPKLALLLLVFISIISLLFAMSRVGQPVFTLTNFIAMHGTAYYAVWWHVIMYVLAHSQCLDCIPTS</sequence>
<dbReference type="GeneID" id="85357388"/>
<keyword evidence="4" id="KW-1185">Reference proteome</keyword>
<feature type="transmembrane region" description="Helical" evidence="2">
    <location>
        <begin position="114"/>
        <end position="133"/>
    </location>
</feature>
<dbReference type="Proteomes" id="UP001175211">
    <property type="component" value="Unassembled WGS sequence"/>
</dbReference>
<feature type="transmembrane region" description="Helical" evidence="2">
    <location>
        <begin position="175"/>
        <end position="196"/>
    </location>
</feature>
<feature type="compositionally biased region" description="Polar residues" evidence="1">
    <location>
        <begin position="60"/>
        <end position="104"/>
    </location>
</feature>
<protein>
    <submittedName>
        <fullName evidence="3">Uncharacterized protein</fullName>
    </submittedName>
</protein>
<name>A0AA39JZ04_ARMTA</name>
<reference evidence="3" key="1">
    <citation type="submission" date="2023-06" db="EMBL/GenBank/DDBJ databases">
        <authorList>
            <consortium name="Lawrence Berkeley National Laboratory"/>
            <person name="Ahrendt S."/>
            <person name="Sahu N."/>
            <person name="Indic B."/>
            <person name="Wong-Bajracharya J."/>
            <person name="Merenyi Z."/>
            <person name="Ke H.-M."/>
            <person name="Monk M."/>
            <person name="Kocsube S."/>
            <person name="Drula E."/>
            <person name="Lipzen A."/>
            <person name="Balint B."/>
            <person name="Henrissat B."/>
            <person name="Andreopoulos B."/>
            <person name="Martin F.M."/>
            <person name="Harder C.B."/>
            <person name="Rigling D."/>
            <person name="Ford K.L."/>
            <person name="Foster G.D."/>
            <person name="Pangilinan J."/>
            <person name="Papanicolaou A."/>
            <person name="Barry K."/>
            <person name="LaButti K."/>
            <person name="Viragh M."/>
            <person name="Koriabine M."/>
            <person name="Yan M."/>
            <person name="Riley R."/>
            <person name="Champramary S."/>
            <person name="Plett K.L."/>
            <person name="Tsai I.J."/>
            <person name="Slot J."/>
            <person name="Sipos G."/>
            <person name="Plett J."/>
            <person name="Nagy L.G."/>
            <person name="Grigoriev I.V."/>
        </authorList>
    </citation>
    <scope>NUCLEOTIDE SEQUENCE</scope>
    <source>
        <strain evidence="3">CCBAS 213</strain>
    </source>
</reference>
<evidence type="ECO:0000256" key="2">
    <source>
        <dbReference type="SAM" id="Phobius"/>
    </source>
</evidence>
<keyword evidence="2" id="KW-0812">Transmembrane</keyword>
<dbReference type="RefSeq" id="XP_060327776.1">
    <property type="nucleotide sequence ID" value="XM_060473840.1"/>
</dbReference>
<gene>
    <name evidence="3" type="ORF">EV420DRAFT_1560993</name>
</gene>
<evidence type="ECO:0000313" key="3">
    <source>
        <dbReference type="EMBL" id="KAK0451439.1"/>
    </source>
</evidence>
<feature type="compositionally biased region" description="Polar residues" evidence="1">
    <location>
        <begin position="1"/>
        <end position="19"/>
    </location>
</feature>
<feature type="transmembrane region" description="Helical" evidence="2">
    <location>
        <begin position="145"/>
        <end position="163"/>
    </location>
</feature>
<dbReference type="AlphaFoldDB" id="A0AA39JZ04"/>
<feature type="region of interest" description="Disordered" evidence="1">
    <location>
        <begin position="1"/>
        <end position="30"/>
    </location>
</feature>
<keyword evidence="2" id="KW-0472">Membrane</keyword>
<accession>A0AA39JZ04</accession>
<dbReference type="EMBL" id="JAUEPS010000033">
    <property type="protein sequence ID" value="KAK0451439.1"/>
    <property type="molecule type" value="Genomic_DNA"/>
</dbReference>
<evidence type="ECO:0000313" key="4">
    <source>
        <dbReference type="Proteomes" id="UP001175211"/>
    </source>
</evidence>
<proteinExistence type="predicted"/>
<evidence type="ECO:0000256" key="1">
    <source>
        <dbReference type="SAM" id="MobiDB-lite"/>
    </source>
</evidence>
<keyword evidence="2" id="KW-1133">Transmembrane helix</keyword>
<comment type="caution">
    <text evidence="3">The sequence shown here is derived from an EMBL/GenBank/DDBJ whole genome shotgun (WGS) entry which is preliminary data.</text>
</comment>
<feature type="region of interest" description="Disordered" evidence="1">
    <location>
        <begin position="46"/>
        <end position="105"/>
    </location>
</feature>
<organism evidence="3 4">
    <name type="scientific">Armillaria tabescens</name>
    <name type="common">Ringless honey mushroom</name>
    <name type="synonym">Agaricus tabescens</name>
    <dbReference type="NCBI Taxonomy" id="1929756"/>
    <lineage>
        <taxon>Eukaryota</taxon>
        <taxon>Fungi</taxon>
        <taxon>Dikarya</taxon>
        <taxon>Basidiomycota</taxon>
        <taxon>Agaricomycotina</taxon>
        <taxon>Agaricomycetes</taxon>
        <taxon>Agaricomycetidae</taxon>
        <taxon>Agaricales</taxon>
        <taxon>Marasmiineae</taxon>
        <taxon>Physalacriaceae</taxon>
        <taxon>Desarmillaria</taxon>
    </lineage>
</organism>